<accession>A0ABT2UF13</accession>
<name>A0ABT2UF13_9BACL</name>
<keyword evidence="11" id="KW-1185">Reference proteome</keyword>
<dbReference type="PROSITE" id="PS00075">
    <property type="entry name" value="DHFR_1"/>
    <property type="match status" value="1"/>
</dbReference>
<dbReference type="Pfam" id="PF00186">
    <property type="entry name" value="DHFR_1"/>
    <property type="match status" value="1"/>
</dbReference>
<dbReference type="RefSeq" id="WP_262683982.1">
    <property type="nucleotide sequence ID" value="NZ_JAOQIO010000026.1"/>
</dbReference>
<reference evidence="10 11" key="1">
    <citation type="submission" date="2022-09" db="EMBL/GenBank/DDBJ databases">
        <authorList>
            <person name="Han X.L."/>
            <person name="Wang Q."/>
            <person name="Lu T."/>
        </authorList>
    </citation>
    <scope>NUCLEOTIDE SEQUENCE [LARGE SCALE GENOMIC DNA]</scope>
    <source>
        <strain evidence="10 11">WQ 127069</strain>
    </source>
</reference>
<sequence>MIISLIVAMDKNRVIGKGNDIPWRIPSDWEHVKNTTKGHPIILGRKNLQSIGRALPNRRNIILTRDKDFSFEGCEITHSIEDVFKLCENEVEIFIFGGEQIYDMFLPYVEKMYVTEIHHEFEGDTFFPIVDFDEWKEVSVEKGIKDEKNPYNYFFHVYERKNLLNHRVPIAQ</sequence>
<organism evidence="10 11">
    <name type="scientific">Paenibacillus baimaensis</name>
    <dbReference type="NCBI Taxonomy" id="2982185"/>
    <lineage>
        <taxon>Bacteria</taxon>
        <taxon>Bacillati</taxon>
        <taxon>Bacillota</taxon>
        <taxon>Bacilli</taxon>
        <taxon>Bacillales</taxon>
        <taxon>Paenibacillaceae</taxon>
        <taxon>Paenibacillus</taxon>
    </lineage>
</organism>
<evidence type="ECO:0000256" key="1">
    <source>
        <dbReference type="ARBA" id="ARBA00004903"/>
    </source>
</evidence>
<evidence type="ECO:0000256" key="5">
    <source>
        <dbReference type="ARBA" id="ARBA00022857"/>
    </source>
</evidence>
<evidence type="ECO:0000256" key="3">
    <source>
        <dbReference type="ARBA" id="ARBA00012856"/>
    </source>
</evidence>
<dbReference type="EMBL" id="JAOQIO010000026">
    <property type="protein sequence ID" value="MCU6792596.1"/>
    <property type="molecule type" value="Genomic_DNA"/>
</dbReference>
<comment type="similarity">
    <text evidence="2 7 8">Belongs to the dihydrofolate reductase family.</text>
</comment>
<dbReference type="InterPro" id="IPR001796">
    <property type="entry name" value="DHFR_dom"/>
</dbReference>
<dbReference type="SUPFAM" id="SSF53597">
    <property type="entry name" value="Dihydrofolate reductase-like"/>
    <property type="match status" value="1"/>
</dbReference>
<evidence type="ECO:0000259" key="9">
    <source>
        <dbReference type="PROSITE" id="PS51330"/>
    </source>
</evidence>
<dbReference type="NCBIfam" id="NF000332">
    <property type="entry name" value="trim_DfrDGK"/>
    <property type="match status" value="1"/>
</dbReference>
<evidence type="ECO:0000256" key="2">
    <source>
        <dbReference type="ARBA" id="ARBA00009539"/>
    </source>
</evidence>
<dbReference type="PANTHER" id="PTHR48069">
    <property type="entry name" value="DIHYDROFOLATE REDUCTASE"/>
    <property type="match status" value="1"/>
</dbReference>
<evidence type="ECO:0000256" key="7">
    <source>
        <dbReference type="PIRNR" id="PIRNR000194"/>
    </source>
</evidence>
<dbReference type="CDD" id="cd00209">
    <property type="entry name" value="DHFR"/>
    <property type="match status" value="1"/>
</dbReference>
<keyword evidence="6 7" id="KW-0560">Oxidoreductase</keyword>
<comment type="function">
    <text evidence="7">Key enzyme in folate metabolism. Catalyzes an essential reaction for de novo glycine and purine synthesis, and for DNA precursor synthesis.</text>
</comment>
<evidence type="ECO:0000256" key="6">
    <source>
        <dbReference type="ARBA" id="ARBA00023002"/>
    </source>
</evidence>
<dbReference type="InterPro" id="IPR024072">
    <property type="entry name" value="DHFR-like_dom_sf"/>
</dbReference>
<dbReference type="EC" id="1.5.1.3" evidence="3 7"/>
<keyword evidence="4 7" id="KW-0554">One-carbon metabolism</keyword>
<gene>
    <name evidence="10" type="primary">dfr</name>
    <name evidence="10" type="ORF">OB236_10730</name>
</gene>
<protein>
    <recommendedName>
        <fullName evidence="3 7">Dihydrofolate reductase</fullName>
        <ecNumber evidence="3 7">1.5.1.3</ecNumber>
    </recommendedName>
</protein>
<dbReference type="Gene3D" id="3.40.430.10">
    <property type="entry name" value="Dihydrofolate Reductase, subunit A"/>
    <property type="match status" value="1"/>
</dbReference>
<dbReference type="Proteomes" id="UP001652445">
    <property type="component" value="Unassembled WGS sequence"/>
</dbReference>
<dbReference type="GO" id="GO:0004146">
    <property type="term" value="F:dihydrofolate reductase activity"/>
    <property type="evidence" value="ECO:0007669"/>
    <property type="project" value="UniProtKB-EC"/>
</dbReference>
<evidence type="ECO:0000256" key="4">
    <source>
        <dbReference type="ARBA" id="ARBA00022563"/>
    </source>
</evidence>
<dbReference type="PIRSF" id="PIRSF000194">
    <property type="entry name" value="DHFR"/>
    <property type="match status" value="1"/>
</dbReference>
<dbReference type="PROSITE" id="PS51330">
    <property type="entry name" value="DHFR_2"/>
    <property type="match status" value="1"/>
</dbReference>
<comment type="catalytic activity">
    <reaction evidence="7">
        <text>(6S)-5,6,7,8-tetrahydrofolate + NADP(+) = 7,8-dihydrofolate + NADPH + H(+)</text>
        <dbReference type="Rhea" id="RHEA:15009"/>
        <dbReference type="ChEBI" id="CHEBI:15378"/>
        <dbReference type="ChEBI" id="CHEBI:57451"/>
        <dbReference type="ChEBI" id="CHEBI:57453"/>
        <dbReference type="ChEBI" id="CHEBI:57783"/>
        <dbReference type="ChEBI" id="CHEBI:58349"/>
        <dbReference type="EC" id="1.5.1.3"/>
    </reaction>
</comment>
<dbReference type="PRINTS" id="PR00070">
    <property type="entry name" value="DHFR"/>
</dbReference>
<evidence type="ECO:0000313" key="10">
    <source>
        <dbReference type="EMBL" id="MCU6792596.1"/>
    </source>
</evidence>
<keyword evidence="5 7" id="KW-0521">NADP</keyword>
<evidence type="ECO:0000256" key="8">
    <source>
        <dbReference type="RuleBase" id="RU004474"/>
    </source>
</evidence>
<proteinExistence type="inferred from homology"/>
<comment type="caution">
    <text evidence="10">The sequence shown here is derived from an EMBL/GenBank/DDBJ whole genome shotgun (WGS) entry which is preliminary data.</text>
</comment>
<comment type="pathway">
    <text evidence="1 7">Cofactor biosynthesis; tetrahydrofolate biosynthesis; 5,6,7,8-tetrahydrofolate from 7,8-dihydrofolate: step 1/1.</text>
</comment>
<evidence type="ECO:0000313" key="11">
    <source>
        <dbReference type="Proteomes" id="UP001652445"/>
    </source>
</evidence>
<dbReference type="InterPro" id="IPR017925">
    <property type="entry name" value="DHFR_CS"/>
</dbReference>
<dbReference type="InterPro" id="IPR012259">
    <property type="entry name" value="DHFR"/>
</dbReference>
<feature type="domain" description="DHFR" evidence="9">
    <location>
        <begin position="2"/>
        <end position="160"/>
    </location>
</feature>
<dbReference type="PANTHER" id="PTHR48069:SF3">
    <property type="entry name" value="DIHYDROFOLATE REDUCTASE"/>
    <property type="match status" value="1"/>
</dbReference>